<dbReference type="Proteomes" id="UP000288178">
    <property type="component" value="Unassembled WGS sequence"/>
</dbReference>
<accession>A0A437JZ90</accession>
<keyword evidence="2" id="KW-1185">Reference proteome</keyword>
<gene>
    <name evidence="1" type="ORF">ENE75_00170</name>
</gene>
<name>A0A437JZ90_9BURK</name>
<evidence type="ECO:0000313" key="1">
    <source>
        <dbReference type="EMBL" id="RVT53362.1"/>
    </source>
</evidence>
<dbReference type="AlphaFoldDB" id="A0A437JZ90"/>
<protein>
    <submittedName>
        <fullName evidence="1">Uncharacterized protein</fullName>
    </submittedName>
</protein>
<dbReference type="RefSeq" id="WP_128194444.1">
    <property type="nucleotide sequence ID" value="NZ_SACT01000001.1"/>
</dbReference>
<evidence type="ECO:0000313" key="2">
    <source>
        <dbReference type="Proteomes" id="UP000288178"/>
    </source>
</evidence>
<reference evidence="1 2" key="1">
    <citation type="submission" date="2019-01" db="EMBL/GenBank/DDBJ databases">
        <authorList>
            <person name="Chen W.-M."/>
        </authorList>
    </citation>
    <scope>NUCLEOTIDE SEQUENCE [LARGE SCALE GENOMIC DNA]</scope>
    <source>
        <strain evidence="1 2">ICH-3</strain>
    </source>
</reference>
<dbReference type="EMBL" id="SACT01000001">
    <property type="protein sequence ID" value="RVT53362.1"/>
    <property type="molecule type" value="Genomic_DNA"/>
</dbReference>
<sequence>MSAEDDFGGFAPPPFKAAEALVQLRRQLRDLRPLAERGTRYEIGGRAVLELAAEDAAIVARIARRPALTPEWTTSRLGSSLDVRRFVDTVRQRLRQWDNDE</sequence>
<comment type="caution">
    <text evidence="1">The sequence shown here is derived from an EMBL/GenBank/DDBJ whole genome shotgun (WGS) entry which is preliminary data.</text>
</comment>
<organism evidence="1 2">
    <name type="scientific">Rubrivivax albus</name>
    <dbReference type="NCBI Taxonomy" id="2499835"/>
    <lineage>
        <taxon>Bacteria</taxon>
        <taxon>Pseudomonadati</taxon>
        <taxon>Pseudomonadota</taxon>
        <taxon>Betaproteobacteria</taxon>
        <taxon>Burkholderiales</taxon>
        <taxon>Sphaerotilaceae</taxon>
        <taxon>Rubrivivax</taxon>
    </lineage>
</organism>
<proteinExistence type="predicted"/>
<dbReference type="OrthoDB" id="9154556at2"/>